<dbReference type="InterPro" id="IPR016153">
    <property type="entry name" value="Heat_shock_Hsp33_N"/>
</dbReference>
<dbReference type="STRING" id="604330.SAMN04489857_0311"/>
<comment type="similarity">
    <text evidence="6">Belongs to the HSP33 family.</text>
</comment>
<proteinExistence type="inferred from homology"/>
<reference evidence="8" key="1">
    <citation type="submission" date="2016-10" db="EMBL/GenBank/DDBJ databases">
        <authorList>
            <person name="Varghese N."/>
            <person name="Submissions S."/>
        </authorList>
    </citation>
    <scope>NUCLEOTIDE SEQUENCE [LARGE SCALE GENOMIC DNA]</scope>
    <source>
        <strain evidence="8">DSM 22619</strain>
    </source>
</reference>
<protein>
    <recommendedName>
        <fullName evidence="6">33 kDa chaperonin</fullName>
    </recommendedName>
    <alternativeName>
        <fullName evidence="6">Heat shock protein 33 homolog</fullName>
        <shortName evidence="6">HSP33</shortName>
    </alternativeName>
</protein>
<evidence type="ECO:0000256" key="3">
    <source>
        <dbReference type="ARBA" id="ARBA00023157"/>
    </source>
</evidence>
<accession>A0A1G6IE57</accession>
<dbReference type="GO" id="GO:0005737">
    <property type="term" value="C:cytoplasm"/>
    <property type="evidence" value="ECO:0007669"/>
    <property type="project" value="UniProtKB-SubCell"/>
</dbReference>
<dbReference type="NCBIfam" id="NF001033">
    <property type="entry name" value="PRK00114.1"/>
    <property type="match status" value="1"/>
</dbReference>
<evidence type="ECO:0000256" key="2">
    <source>
        <dbReference type="ARBA" id="ARBA00022833"/>
    </source>
</evidence>
<keyword evidence="5 6" id="KW-0676">Redox-active center</keyword>
<dbReference type="Gene3D" id="3.90.1280.10">
    <property type="entry name" value="HSP33 redox switch-like"/>
    <property type="match status" value="1"/>
</dbReference>
<dbReference type="InterPro" id="IPR016154">
    <property type="entry name" value="Heat_shock_Hsp33_C"/>
</dbReference>
<gene>
    <name evidence="6" type="primary">hslO</name>
    <name evidence="7" type="ORF">SAMN04487824_102138</name>
</gene>
<dbReference type="PANTHER" id="PTHR30111:SF1">
    <property type="entry name" value="33 KDA CHAPERONIN"/>
    <property type="match status" value="1"/>
</dbReference>
<keyword evidence="2 6" id="KW-0862">Zinc</keyword>
<dbReference type="SUPFAM" id="SSF118352">
    <property type="entry name" value="HSP33 redox switch-like"/>
    <property type="match status" value="1"/>
</dbReference>
<name>A0A1G6IE57_9ACTN</name>
<dbReference type="AlphaFoldDB" id="A0A1G6IE57"/>
<evidence type="ECO:0000256" key="6">
    <source>
        <dbReference type="HAMAP-Rule" id="MF_00117"/>
    </source>
</evidence>
<evidence type="ECO:0000313" key="8">
    <source>
        <dbReference type="Proteomes" id="UP000198528"/>
    </source>
</evidence>
<keyword evidence="1 6" id="KW-0963">Cytoplasm</keyword>
<dbReference type="RefSeq" id="WP_090844948.1">
    <property type="nucleotide sequence ID" value="NZ_FMZL01000002.1"/>
</dbReference>
<comment type="subcellular location">
    <subcellularLocation>
        <location evidence="6">Cytoplasm</location>
    </subcellularLocation>
</comment>
<dbReference type="GO" id="GO:0051082">
    <property type="term" value="F:unfolded protein binding"/>
    <property type="evidence" value="ECO:0007669"/>
    <property type="project" value="UniProtKB-UniRule"/>
</dbReference>
<dbReference type="GO" id="GO:0042026">
    <property type="term" value="P:protein refolding"/>
    <property type="evidence" value="ECO:0007669"/>
    <property type="project" value="TreeGrafter"/>
</dbReference>
<evidence type="ECO:0000256" key="1">
    <source>
        <dbReference type="ARBA" id="ARBA00022490"/>
    </source>
</evidence>
<dbReference type="CDD" id="cd00498">
    <property type="entry name" value="Hsp33"/>
    <property type="match status" value="1"/>
</dbReference>
<keyword evidence="4 6" id="KW-0143">Chaperone</keyword>
<keyword evidence="3 6" id="KW-1015">Disulfide bond</keyword>
<feature type="disulfide bond" description="Redox-active" evidence="6">
    <location>
        <begin position="263"/>
        <end position="265"/>
    </location>
</feature>
<keyword evidence="8" id="KW-1185">Reference proteome</keyword>
<sequence length="326" mass="35165">MTNDQLDREGARLPEGVVDLRAERERREDHIVRGTAADGMVRAFAITARATVEEARARHDTTPVATAALGRLLMGAQMMGAMSKNDDELVTITVMGDGELGRITVTADNRGHAKGFVQNPRVWLPLNGRGHLDVGQAVGTGTLSVVHDVAGMDPYSSEVELVSGEIGDDLTYYFAASDQVPTSLGVGVLVDRDMSVRRAGGFIIQLMPGCDDDVVAALEANLAPVHSVTDLLEAGMSPTEMLRHLLQGLDYQELDRMPADFRCGCDRSRAKRAVLALGRAELRDMVEKNEPAQVHCHFCGADYRFEPAELADMLDGAGDPAPEAEI</sequence>
<dbReference type="InterPro" id="IPR000397">
    <property type="entry name" value="Heat_shock_Hsp33"/>
</dbReference>
<dbReference type="PIRSF" id="PIRSF005261">
    <property type="entry name" value="Heat_shock_Hsp33"/>
    <property type="match status" value="1"/>
</dbReference>
<feature type="disulfide bond" description="Redox-active" evidence="6">
    <location>
        <begin position="296"/>
        <end position="299"/>
    </location>
</feature>
<comment type="PTM">
    <text evidence="6">Under oxidizing conditions two disulfide bonds are formed involving the reactive cysteines. Under reducing conditions zinc is bound to the reactive cysteines and the protein is inactive.</text>
</comment>
<dbReference type="GO" id="GO:0044183">
    <property type="term" value="F:protein folding chaperone"/>
    <property type="evidence" value="ECO:0007669"/>
    <property type="project" value="TreeGrafter"/>
</dbReference>
<evidence type="ECO:0000256" key="4">
    <source>
        <dbReference type="ARBA" id="ARBA00023186"/>
    </source>
</evidence>
<evidence type="ECO:0000256" key="5">
    <source>
        <dbReference type="ARBA" id="ARBA00023284"/>
    </source>
</evidence>
<comment type="function">
    <text evidence="6">Redox regulated molecular chaperone. Protects both thermally unfolding and oxidatively damaged proteins from irreversible aggregation. Plays an important role in the bacterial defense system toward oxidative stress.</text>
</comment>
<dbReference type="PANTHER" id="PTHR30111">
    <property type="entry name" value="33 KDA CHAPERONIN"/>
    <property type="match status" value="1"/>
</dbReference>
<dbReference type="HAMAP" id="MF_00117">
    <property type="entry name" value="HslO"/>
    <property type="match status" value="1"/>
</dbReference>
<dbReference type="EMBL" id="FMZL01000002">
    <property type="protein sequence ID" value="SDC04837.1"/>
    <property type="molecule type" value="Genomic_DNA"/>
</dbReference>
<dbReference type="Proteomes" id="UP000198528">
    <property type="component" value="Unassembled WGS sequence"/>
</dbReference>
<organism evidence="7 8">
    <name type="scientific">Parafannyhessea umbonata</name>
    <dbReference type="NCBI Taxonomy" id="604330"/>
    <lineage>
        <taxon>Bacteria</taxon>
        <taxon>Bacillati</taxon>
        <taxon>Actinomycetota</taxon>
        <taxon>Coriobacteriia</taxon>
        <taxon>Coriobacteriales</taxon>
        <taxon>Atopobiaceae</taxon>
        <taxon>Parafannyhessea</taxon>
    </lineage>
</organism>
<dbReference type="SUPFAM" id="SSF64397">
    <property type="entry name" value="Hsp33 domain"/>
    <property type="match status" value="1"/>
</dbReference>
<evidence type="ECO:0000313" key="7">
    <source>
        <dbReference type="EMBL" id="SDC04837.1"/>
    </source>
</evidence>
<dbReference type="Gene3D" id="3.55.30.10">
    <property type="entry name" value="Hsp33 domain"/>
    <property type="match status" value="1"/>
</dbReference>
<dbReference type="Pfam" id="PF01430">
    <property type="entry name" value="HSP33"/>
    <property type="match status" value="1"/>
</dbReference>